<gene>
    <name evidence="1" type="ORF">BQ9231_00297</name>
</gene>
<keyword evidence="2" id="KW-1185">Reference proteome</keyword>
<organism evidence="1">
    <name type="scientific">Cedratvirus lausannensis</name>
    <dbReference type="NCBI Taxonomy" id="2023205"/>
    <lineage>
        <taxon>Viruses</taxon>
        <taxon>Pithoviruses</taxon>
        <taxon>Orthocedratvirinae</taxon>
        <taxon>Alphacedratvirus</taxon>
        <taxon>Alphacedratvirus francolausannense</taxon>
    </lineage>
</organism>
<protein>
    <submittedName>
        <fullName evidence="1">Uncharacterized protein</fullName>
    </submittedName>
</protein>
<dbReference type="EMBL" id="LT907979">
    <property type="protein sequence ID" value="SOB74180.1"/>
    <property type="molecule type" value="Genomic_DNA"/>
</dbReference>
<evidence type="ECO:0000313" key="1">
    <source>
        <dbReference type="EMBL" id="SOB74180.1"/>
    </source>
</evidence>
<sequence length="157" mass="18873">MGSRLKISHKPDREWHETYFWLKRFLERNDILPMDFCYAIDVPYTLEVSMYFTTDSLTFPPEPDCPFRQILRQMQKGFCPFSVQTLIYRERFCNFYSLNHRILEREGILGMRCFFDEDSCPSIEIHLEQKRSGIHDLIKSLPGWPFTGRFETHYIIG</sequence>
<name>A0A285Q2D1_9VIRU</name>
<accession>A0A285Q2D1</accession>
<reference evidence="1" key="1">
    <citation type="submission" date="2017-08" db="EMBL/GenBank/DDBJ databases">
        <authorList>
            <person name="de Groot N.N."/>
        </authorList>
    </citation>
    <scope>NUCLEOTIDE SEQUENCE</scope>
</reference>
<evidence type="ECO:0000313" key="2">
    <source>
        <dbReference type="Proteomes" id="UP000274850"/>
    </source>
</evidence>
<dbReference type="Proteomes" id="UP000274850">
    <property type="component" value="Segment"/>
</dbReference>
<proteinExistence type="predicted"/>